<feature type="transmembrane region" description="Helical" evidence="1">
    <location>
        <begin position="46"/>
        <end position="67"/>
    </location>
</feature>
<name>A0ABT9YG51_9BACI</name>
<evidence type="ECO:0000313" key="3">
    <source>
        <dbReference type="Proteomes" id="UP001225034"/>
    </source>
</evidence>
<reference evidence="2 3" key="1">
    <citation type="submission" date="2023-07" db="EMBL/GenBank/DDBJ databases">
        <title>Genomic Encyclopedia of Type Strains, Phase IV (KMG-IV): sequencing the most valuable type-strain genomes for metagenomic binning, comparative biology and taxonomic classification.</title>
        <authorList>
            <person name="Goeker M."/>
        </authorList>
    </citation>
    <scope>NUCLEOTIDE SEQUENCE [LARGE SCALE GENOMIC DNA]</scope>
    <source>
        <strain evidence="2 3">DSM 19154</strain>
    </source>
</reference>
<keyword evidence="1" id="KW-1133">Transmembrane helix</keyword>
<keyword evidence="1" id="KW-0812">Transmembrane</keyword>
<dbReference type="EMBL" id="JAUSUA010000002">
    <property type="protein sequence ID" value="MDQ0206841.1"/>
    <property type="molecule type" value="Genomic_DNA"/>
</dbReference>
<proteinExistence type="predicted"/>
<keyword evidence="3" id="KW-1185">Reference proteome</keyword>
<gene>
    <name evidence="2" type="ORF">J2S05_001640</name>
</gene>
<protein>
    <submittedName>
        <fullName evidence="2">Uncharacterized protein</fullName>
    </submittedName>
</protein>
<feature type="transmembrane region" description="Helical" evidence="1">
    <location>
        <begin position="12"/>
        <end position="40"/>
    </location>
</feature>
<dbReference type="RefSeq" id="WP_306981665.1">
    <property type="nucleotide sequence ID" value="NZ_JAUSUA010000002.1"/>
</dbReference>
<dbReference type="Proteomes" id="UP001225034">
    <property type="component" value="Unassembled WGS sequence"/>
</dbReference>
<evidence type="ECO:0000256" key="1">
    <source>
        <dbReference type="SAM" id="Phobius"/>
    </source>
</evidence>
<keyword evidence="1" id="KW-0472">Membrane</keyword>
<accession>A0ABT9YG51</accession>
<comment type="caution">
    <text evidence="2">The sequence shown here is derived from an EMBL/GenBank/DDBJ whole genome shotgun (WGS) entry which is preliminary data.</text>
</comment>
<sequence length="216" mass="24752">MKKVNFTARLVFWTGICCFGIGLIIAIISASYISSFGYLIDSISSGFLQFMFVVSPFALIGIILLGLSEMIEQQSLTNQLLAKSSGIDVRAYHEELYLTYVKEKEALIEKHRHKPAVETPAPAIGYQVTTNRFDDVNWYIKDTDVNWVCDSIGQLGEKVQTITAIPWHYYFVAETKNNKHLVKIDRDLTNTAEVLDWNDNPKILTWWETYETKKNQ</sequence>
<evidence type="ECO:0000313" key="2">
    <source>
        <dbReference type="EMBL" id="MDQ0206841.1"/>
    </source>
</evidence>
<organism evidence="2 3">
    <name type="scientific">Alkalicoccobacillus murimartini</name>
    <dbReference type="NCBI Taxonomy" id="171685"/>
    <lineage>
        <taxon>Bacteria</taxon>
        <taxon>Bacillati</taxon>
        <taxon>Bacillota</taxon>
        <taxon>Bacilli</taxon>
        <taxon>Bacillales</taxon>
        <taxon>Bacillaceae</taxon>
        <taxon>Alkalicoccobacillus</taxon>
    </lineage>
</organism>